<evidence type="ECO:0008006" key="4">
    <source>
        <dbReference type="Google" id="ProtNLM"/>
    </source>
</evidence>
<sequence length="700" mass="76777">MCPICLTGWGNEMTGTLLLDPLIPLLALYAIAVLVVVAVALAIWRRLPGWWLRGLAGFALLAAIANPSIQQEDREPLSDIVLMVVDESASQRIGTRPEQNAQAIANIEAEIERQPNTELREVSLGDGEGDLGTTLMTAVSQALAEEPQARIAGIILVSDGRLHDLERAPALPAPLHLLMTGAPDDWDRRLVVQNAPAFAILGEEVNLTLRIEDQGAAPETASVPLSISIDGEPPLTVQVPVGQDIQLPITLPHGGMNVLQFEIPTAEGELTNRNNASVVQINGVRDRLRVLLVSGEPHPGERTWRNLLKSDSSVDLVHFTILRPPEKQDGVPVNELSLIAFPTRELFLEKINDFDLIIFDRYRRRGILPSAYLDNIRSYVEQGGAVLISSGPEYGSAESIYRSPLGQILPGAPTARVFEEGFVPQITDLGARHPVTEGLDALSPNPDGDGPRWGRWFRLVDVLVPQEAMTVMSGLDERPLLTLNRVGEGRVALMASDHSWLWDRGYEGGGPQLELLRRLAHWMMKEPELEEEALWVEPAGQTMRIIRRTLDLDTGDVVVTHPDGTETTLRLEEVSPGRFETLWNAPEIGLYRLDDREETAVIALGPSAPREFEQTIADSTLLAPLIESTRGGIMPISAGDIDIRSVREGRPAAGRGWIGITPREAFRTAEISITPLLPAWAFLLLASLLMVGAWLREGRR</sequence>
<keyword evidence="1" id="KW-0812">Transmembrane</keyword>
<dbReference type="SUPFAM" id="SSF52317">
    <property type="entry name" value="Class I glutamine amidotransferase-like"/>
    <property type="match status" value="1"/>
</dbReference>
<keyword evidence="1" id="KW-0472">Membrane</keyword>
<feature type="transmembrane region" description="Helical" evidence="1">
    <location>
        <begin position="22"/>
        <end position="43"/>
    </location>
</feature>
<dbReference type="Gene3D" id="3.40.50.880">
    <property type="match status" value="1"/>
</dbReference>
<evidence type="ECO:0000313" key="2">
    <source>
        <dbReference type="EMBL" id="SIT84783.1"/>
    </source>
</evidence>
<feature type="transmembrane region" description="Helical" evidence="1">
    <location>
        <begin position="677"/>
        <end position="695"/>
    </location>
</feature>
<feature type="transmembrane region" description="Helical" evidence="1">
    <location>
        <begin position="50"/>
        <end position="69"/>
    </location>
</feature>
<evidence type="ECO:0000313" key="3">
    <source>
        <dbReference type="Proteomes" id="UP000186997"/>
    </source>
</evidence>
<accession>A0A1R3X3E8</accession>
<dbReference type="PANTHER" id="PTHR37947:SF1">
    <property type="entry name" value="BLL2462 PROTEIN"/>
    <property type="match status" value="1"/>
</dbReference>
<dbReference type="Proteomes" id="UP000186997">
    <property type="component" value="Unassembled WGS sequence"/>
</dbReference>
<dbReference type="EMBL" id="FTPR01000001">
    <property type="protein sequence ID" value="SIT84783.1"/>
    <property type="molecule type" value="Genomic_DNA"/>
</dbReference>
<organism evidence="2 3">
    <name type="scientific">Yoonia rosea</name>
    <dbReference type="NCBI Taxonomy" id="287098"/>
    <lineage>
        <taxon>Bacteria</taxon>
        <taxon>Pseudomonadati</taxon>
        <taxon>Pseudomonadota</taxon>
        <taxon>Alphaproteobacteria</taxon>
        <taxon>Rhodobacterales</taxon>
        <taxon>Paracoccaceae</taxon>
        <taxon>Yoonia</taxon>
    </lineage>
</organism>
<reference evidence="3" key="1">
    <citation type="submission" date="2017-01" db="EMBL/GenBank/DDBJ databases">
        <authorList>
            <person name="Varghese N."/>
            <person name="Submissions S."/>
        </authorList>
    </citation>
    <scope>NUCLEOTIDE SEQUENCE [LARGE SCALE GENOMIC DNA]</scope>
    <source>
        <strain evidence="3">DSM 29591</strain>
    </source>
</reference>
<dbReference type="PANTHER" id="PTHR37947">
    <property type="entry name" value="BLL2462 PROTEIN"/>
    <property type="match status" value="1"/>
</dbReference>
<dbReference type="CDD" id="cd03143">
    <property type="entry name" value="A4_beta-galactosidase_middle_domain"/>
    <property type="match status" value="1"/>
</dbReference>
<protein>
    <recommendedName>
        <fullName evidence="4">Glutamine amidotransferase domain-containing protein</fullName>
    </recommendedName>
</protein>
<dbReference type="STRING" id="287098.SAMN05421665_1923"/>
<proteinExistence type="predicted"/>
<dbReference type="AlphaFoldDB" id="A0A1R3X3E8"/>
<keyword evidence="1" id="KW-1133">Transmembrane helix</keyword>
<keyword evidence="3" id="KW-1185">Reference proteome</keyword>
<dbReference type="InterPro" id="IPR029062">
    <property type="entry name" value="Class_I_gatase-like"/>
</dbReference>
<gene>
    <name evidence="2" type="ORF">SAMN05421665_1923</name>
</gene>
<evidence type="ECO:0000256" key="1">
    <source>
        <dbReference type="SAM" id="Phobius"/>
    </source>
</evidence>
<name>A0A1R3X3E8_9RHOB</name>